<dbReference type="GO" id="GO:0005886">
    <property type="term" value="C:plasma membrane"/>
    <property type="evidence" value="ECO:0007669"/>
    <property type="project" value="UniProtKB-SubCell"/>
</dbReference>
<dbReference type="EMBL" id="CP128400">
    <property type="protein sequence ID" value="WJW68031.1"/>
    <property type="molecule type" value="Genomic_DNA"/>
</dbReference>
<feature type="transmembrane region" description="Helical" evidence="8">
    <location>
        <begin position="155"/>
        <end position="173"/>
    </location>
</feature>
<evidence type="ECO:0000256" key="3">
    <source>
        <dbReference type="ARBA" id="ARBA00022475"/>
    </source>
</evidence>
<dbReference type="RefSeq" id="WP_341469935.1">
    <property type="nucleotide sequence ID" value="NZ_CP128400.1"/>
</dbReference>
<dbReference type="NCBIfam" id="NF004751">
    <property type="entry name" value="PRK06080.1-3"/>
    <property type="match status" value="1"/>
</dbReference>
<proteinExistence type="inferred from homology"/>
<comment type="function">
    <text evidence="8">Conversion of 1,4-dihydroxy-2-naphthoate (DHNA) to demethylmenaquinone (DMK).</text>
</comment>
<accession>A0A8T7M7H2</accession>
<dbReference type="GO" id="GO:0042371">
    <property type="term" value="P:vitamin K biosynthetic process"/>
    <property type="evidence" value="ECO:0007669"/>
    <property type="project" value="TreeGrafter"/>
</dbReference>
<dbReference type="InterPro" id="IPR000537">
    <property type="entry name" value="UbiA_prenyltransferase"/>
</dbReference>
<evidence type="ECO:0000313" key="11">
    <source>
        <dbReference type="EMBL" id="WJW68031.1"/>
    </source>
</evidence>
<dbReference type="NCBIfam" id="TIGR00751">
    <property type="entry name" value="menA"/>
    <property type="match status" value="1"/>
</dbReference>
<evidence type="ECO:0000313" key="10">
    <source>
        <dbReference type="EMBL" id="NWJ48090.1"/>
    </source>
</evidence>
<gene>
    <name evidence="8" type="primary">menA</name>
    <name evidence="10" type="ORF">HXX08_19720</name>
    <name evidence="11" type="ORF">OZ401_003626</name>
</gene>
<dbReference type="HAMAP" id="MF_01937">
    <property type="entry name" value="MenA_1"/>
    <property type="match status" value="1"/>
</dbReference>
<dbReference type="CDD" id="cd13962">
    <property type="entry name" value="PT_UbiA_UBIAD1"/>
    <property type="match status" value="1"/>
</dbReference>
<keyword evidence="5 8" id="KW-0812">Transmembrane</keyword>
<keyword evidence="2 8" id="KW-0474">Menaquinone biosynthesis</keyword>
<organism evidence="10 12">
    <name type="scientific">Candidatus Chlorohelix allophototropha</name>
    <dbReference type="NCBI Taxonomy" id="3003348"/>
    <lineage>
        <taxon>Bacteria</taxon>
        <taxon>Bacillati</taxon>
        <taxon>Chloroflexota</taxon>
        <taxon>Chloroflexia</taxon>
        <taxon>Candidatus Chloroheliales</taxon>
        <taxon>Candidatus Chloroheliaceae</taxon>
        <taxon>Candidatus Chlorohelix</taxon>
    </lineage>
</organism>
<feature type="transmembrane region" description="Helical" evidence="8">
    <location>
        <begin position="48"/>
        <end position="68"/>
    </location>
</feature>
<comment type="pathway">
    <text evidence="8">Quinol/quinone metabolism; menaquinone biosynthesis; menaquinol from 1,4-dihydroxy-2-naphthoate: step 1/2.</text>
</comment>
<keyword evidence="6 8" id="KW-1133">Transmembrane helix</keyword>
<dbReference type="PANTHER" id="PTHR13929:SF0">
    <property type="entry name" value="UBIA PRENYLTRANSFERASE DOMAIN-CONTAINING PROTEIN 1"/>
    <property type="match status" value="1"/>
</dbReference>
<feature type="transmembrane region" description="Helical" evidence="8">
    <location>
        <begin position="100"/>
        <end position="120"/>
    </location>
</feature>
<dbReference type="PANTHER" id="PTHR13929">
    <property type="entry name" value="1,4-DIHYDROXY-2-NAPHTHOATE OCTAPRENYLTRANSFERASE"/>
    <property type="match status" value="1"/>
</dbReference>
<dbReference type="EC" id="2.5.1.74" evidence="8 9"/>
<feature type="transmembrane region" description="Helical" evidence="8">
    <location>
        <begin position="126"/>
        <end position="143"/>
    </location>
</feature>
<dbReference type="AlphaFoldDB" id="A0A8T7M7H2"/>
<dbReference type="InterPro" id="IPR004657">
    <property type="entry name" value="MenA"/>
</dbReference>
<reference evidence="11" key="2">
    <citation type="journal article" date="2024" name="Nature">
        <title>Anoxygenic phototroph of the Chloroflexota uses a type I reaction centre.</title>
        <authorList>
            <person name="Tsuji J.M."/>
            <person name="Shaw N.A."/>
            <person name="Nagashima S."/>
            <person name="Venkiteswaran J.J."/>
            <person name="Schiff S.L."/>
            <person name="Watanabe T."/>
            <person name="Fukui M."/>
            <person name="Hanada S."/>
            <person name="Tank M."/>
            <person name="Neufeld J.D."/>
        </authorList>
    </citation>
    <scope>NUCLEOTIDE SEQUENCE</scope>
    <source>
        <strain evidence="11">L227-S17</strain>
    </source>
</reference>
<evidence type="ECO:0000313" key="12">
    <source>
        <dbReference type="Proteomes" id="UP000521676"/>
    </source>
</evidence>
<evidence type="ECO:0000256" key="6">
    <source>
        <dbReference type="ARBA" id="ARBA00022989"/>
    </source>
</evidence>
<keyword evidence="13" id="KW-1185">Reference proteome</keyword>
<feature type="transmembrane region" description="Helical" evidence="8">
    <location>
        <begin position="228"/>
        <end position="251"/>
    </location>
</feature>
<dbReference type="PIRSF" id="PIRSF005355">
    <property type="entry name" value="UBIAD1"/>
    <property type="match status" value="1"/>
</dbReference>
<evidence type="ECO:0000313" key="13">
    <source>
        <dbReference type="Proteomes" id="UP001431572"/>
    </source>
</evidence>
<evidence type="ECO:0000256" key="5">
    <source>
        <dbReference type="ARBA" id="ARBA00022692"/>
    </source>
</evidence>
<dbReference type="Proteomes" id="UP001431572">
    <property type="component" value="Chromosome 2"/>
</dbReference>
<dbReference type="InterPro" id="IPR044878">
    <property type="entry name" value="UbiA_sf"/>
</dbReference>
<dbReference type="Proteomes" id="UP000521676">
    <property type="component" value="Unassembled WGS sequence"/>
</dbReference>
<feature type="transmembrane region" description="Helical" evidence="8">
    <location>
        <begin position="25"/>
        <end position="42"/>
    </location>
</feature>
<comment type="catalytic activity">
    <reaction evidence="8">
        <text>an all-trans-polyprenyl diphosphate + 1,4-dihydroxy-2-naphthoate + H(+) = a 2-demethylmenaquinol + CO2 + diphosphate</text>
        <dbReference type="Rhea" id="RHEA:26478"/>
        <dbReference type="Rhea" id="RHEA-COMP:9563"/>
        <dbReference type="Rhea" id="RHEA-COMP:9564"/>
        <dbReference type="ChEBI" id="CHEBI:11173"/>
        <dbReference type="ChEBI" id="CHEBI:15378"/>
        <dbReference type="ChEBI" id="CHEBI:16526"/>
        <dbReference type="ChEBI" id="CHEBI:33019"/>
        <dbReference type="ChEBI" id="CHEBI:55437"/>
        <dbReference type="ChEBI" id="CHEBI:58914"/>
        <dbReference type="EC" id="2.5.1.74"/>
    </reaction>
</comment>
<evidence type="ECO:0000256" key="4">
    <source>
        <dbReference type="ARBA" id="ARBA00022679"/>
    </source>
</evidence>
<protein>
    <recommendedName>
        <fullName evidence="8 9">1,4-dihydroxy-2-naphthoate octaprenyltransferase</fullName>
        <shortName evidence="8">DHNA-octaprenyltransferase</shortName>
        <ecNumber evidence="8 9">2.5.1.74</ecNumber>
    </recommendedName>
</protein>
<dbReference type="EMBL" id="JACATZ010000003">
    <property type="protein sequence ID" value="NWJ48090.1"/>
    <property type="molecule type" value="Genomic_DNA"/>
</dbReference>
<dbReference type="GO" id="GO:0009234">
    <property type="term" value="P:menaquinone biosynthetic process"/>
    <property type="evidence" value="ECO:0007669"/>
    <property type="project" value="UniProtKB-UniRule"/>
</dbReference>
<dbReference type="GO" id="GO:0046428">
    <property type="term" value="F:1,4-dihydroxy-2-naphthoate polyprenyltransferase activity"/>
    <property type="evidence" value="ECO:0007669"/>
    <property type="project" value="UniProtKB-UniRule"/>
</dbReference>
<evidence type="ECO:0000256" key="8">
    <source>
        <dbReference type="HAMAP-Rule" id="MF_01937"/>
    </source>
</evidence>
<dbReference type="Gene3D" id="1.10.357.140">
    <property type="entry name" value="UbiA prenyltransferase"/>
    <property type="match status" value="1"/>
</dbReference>
<name>A0A8T7M7H2_9CHLR</name>
<evidence type="ECO:0000256" key="1">
    <source>
        <dbReference type="ARBA" id="ARBA00004141"/>
    </source>
</evidence>
<reference evidence="10 12" key="1">
    <citation type="submission" date="2020-06" db="EMBL/GenBank/DDBJ databases">
        <title>Anoxygenic phototrophic Chloroflexota member uses a Type I reaction center.</title>
        <authorList>
            <person name="Tsuji J.M."/>
            <person name="Shaw N.A."/>
            <person name="Nagashima S."/>
            <person name="Venkiteswaran J."/>
            <person name="Schiff S.L."/>
            <person name="Hanada S."/>
            <person name="Tank M."/>
            <person name="Neufeld J.D."/>
        </authorList>
    </citation>
    <scope>NUCLEOTIDE SEQUENCE [LARGE SCALE GENOMIC DNA]</scope>
    <source>
        <strain evidence="10">L227-S17</strain>
    </source>
</reference>
<evidence type="ECO:0000256" key="9">
    <source>
        <dbReference type="NCBIfam" id="TIGR00751"/>
    </source>
</evidence>
<dbReference type="Pfam" id="PF01040">
    <property type="entry name" value="UbiA"/>
    <property type="match status" value="1"/>
</dbReference>
<comment type="subcellular location">
    <subcellularLocation>
        <location evidence="8">Cell membrane</location>
        <topology evidence="8">Multi-pass membrane protein</topology>
    </subcellularLocation>
    <subcellularLocation>
        <location evidence="1">Membrane</location>
        <topology evidence="1">Multi-pass membrane protein</topology>
    </subcellularLocation>
</comment>
<feature type="transmembrane region" description="Helical" evidence="8">
    <location>
        <begin position="289"/>
        <end position="306"/>
    </location>
</feature>
<evidence type="ECO:0000256" key="7">
    <source>
        <dbReference type="ARBA" id="ARBA00023136"/>
    </source>
</evidence>
<dbReference type="InterPro" id="IPR026046">
    <property type="entry name" value="UBIAD1"/>
</dbReference>
<keyword evidence="3 8" id="KW-1003">Cell membrane</keyword>
<sequence length="307" mass="32124">MTPAGQIKNKPTKRQAWLMASRPKTLPAATAPVLVGTAAAFYDKGFSLFPALAALAGALLIQIATNFANDVFDYKKGADTAERLGPVRVTSAGLLTPKEVFTGMWVVFGLATLVGVYLVAVGGLPIVIIGLLSIASGIAYTGGPFPLGYNGLGDIFVFIFFGLVAVCGTYYVQAGTVGALAWWCAIPIGLLATAIIVVNNLRDVKTDRVVGKKTMAVRIGENGAKAEYVLLAAVSYLVAPAMCVAGVAPWWTMLAWLSLPLAYQQIKLVFTVTGRALNKALGGTGRLELVYGLCLAVGLVIARLLGS</sequence>
<keyword evidence="4 8" id="KW-0808">Transferase</keyword>
<evidence type="ECO:0000256" key="2">
    <source>
        <dbReference type="ARBA" id="ARBA00022428"/>
    </source>
</evidence>
<feature type="transmembrane region" description="Helical" evidence="8">
    <location>
        <begin position="179"/>
        <end position="198"/>
    </location>
</feature>
<comment type="similarity">
    <text evidence="8">Belongs to the MenA family. Type 1 subfamily.</text>
</comment>
<keyword evidence="7 8" id="KW-0472">Membrane</keyword>